<keyword evidence="3 6" id="KW-0328">Glycosyltransferase</keyword>
<evidence type="ECO:0000256" key="1">
    <source>
        <dbReference type="ARBA" id="ARBA00004776"/>
    </source>
</evidence>
<dbReference type="PANTHER" id="PTHR43179">
    <property type="entry name" value="RHAMNOSYLTRANSFERASE WBBL"/>
    <property type="match status" value="1"/>
</dbReference>
<dbReference type="SUPFAM" id="SSF53448">
    <property type="entry name" value="Nucleotide-diphospho-sugar transferases"/>
    <property type="match status" value="1"/>
</dbReference>
<dbReference type="EMBL" id="DXBC01000121">
    <property type="protein sequence ID" value="HIZ79638.1"/>
    <property type="molecule type" value="Genomic_DNA"/>
</dbReference>
<dbReference type="Gene3D" id="3.90.550.10">
    <property type="entry name" value="Spore Coat Polysaccharide Biosynthesis Protein SpsA, Chain A"/>
    <property type="match status" value="1"/>
</dbReference>
<name>A0A9D2GI53_9FIRM</name>
<evidence type="ECO:0000256" key="2">
    <source>
        <dbReference type="ARBA" id="ARBA00006739"/>
    </source>
</evidence>
<dbReference type="Proteomes" id="UP000824101">
    <property type="component" value="Unassembled WGS sequence"/>
</dbReference>
<dbReference type="AlphaFoldDB" id="A0A9D2GI53"/>
<dbReference type="GO" id="GO:0016757">
    <property type="term" value="F:glycosyltransferase activity"/>
    <property type="evidence" value="ECO:0007669"/>
    <property type="project" value="UniProtKB-KW"/>
</dbReference>
<comment type="pathway">
    <text evidence="1">Cell wall biogenesis; cell wall polysaccharide biosynthesis.</text>
</comment>
<evidence type="ECO:0000256" key="4">
    <source>
        <dbReference type="ARBA" id="ARBA00022679"/>
    </source>
</evidence>
<comment type="similarity">
    <text evidence="2">Belongs to the glycosyltransferase 2 family.</text>
</comment>
<evidence type="ECO:0000313" key="6">
    <source>
        <dbReference type="EMBL" id="HIZ79638.1"/>
    </source>
</evidence>
<organism evidence="6 7">
    <name type="scientific">Candidatus Lachnoclostridium stercorigallinarum</name>
    <dbReference type="NCBI Taxonomy" id="2838634"/>
    <lineage>
        <taxon>Bacteria</taxon>
        <taxon>Bacillati</taxon>
        <taxon>Bacillota</taxon>
        <taxon>Clostridia</taxon>
        <taxon>Lachnospirales</taxon>
        <taxon>Lachnospiraceae</taxon>
    </lineage>
</organism>
<evidence type="ECO:0000256" key="3">
    <source>
        <dbReference type="ARBA" id="ARBA00022676"/>
    </source>
</evidence>
<sequence length="307" mass="34894">MKFGVIIVTYNRLALLRECLMNVFSQTVPFHRILVVDNHSTDGTAQYLDSLEYPELTVLHLPENIGGAGGFARGLKEIAAGDCDWVLIIDDDAMIESRYMEEIQHAITGNRYLAYSGTVKTGGVIDTSHRRLLTNRCLMFYTPVPETAYENETFLYDVSTFCGLVLKVSLIRKIGLPKARYFIWFDDTEYCLRFRKYTRILNVCNAELDHRTAPPEKAPAVSWKNFYGFRNAIDIGLTYSSCPAAYLAYIRLNHLAHIAIDGLLSLFGSKKAERRYRMKIYRDVLLGIGKKPGGMDRRYPPGSGFQN</sequence>
<reference evidence="6" key="1">
    <citation type="journal article" date="2021" name="PeerJ">
        <title>Extensive microbial diversity within the chicken gut microbiome revealed by metagenomics and culture.</title>
        <authorList>
            <person name="Gilroy R."/>
            <person name="Ravi A."/>
            <person name="Getino M."/>
            <person name="Pursley I."/>
            <person name="Horton D.L."/>
            <person name="Alikhan N.F."/>
            <person name="Baker D."/>
            <person name="Gharbi K."/>
            <person name="Hall N."/>
            <person name="Watson M."/>
            <person name="Adriaenssens E.M."/>
            <person name="Foster-Nyarko E."/>
            <person name="Jarju S."/>
            <person name="Secka A."/>
            <person name="Antonio M."/>
            <person name="Oren A."/>
            <person name="Chaudhuri R.R."/>
            <person name="La Ragione R."/>
            <person name="Hildebrand F."/>
            <person name="Pallen M.J."/>
        </authorList>
    </citation>
    <scope>NUCLEOTIDE SEQUENCE</scope>
    <source>
        <strain evidence="6">ChiBcec1-1093</strain>
    </source>
</reference>
<feature type="domain" description="Glycosyltransferase 2-like" evidence="5">
    <location>
        <begin position="5"/>
        <end position="134"/>
    </location>
</feature>
<comment type="caution">
    <text evidence="6">The sequence shown here is derived from an EMBL/GenBank/DDBJ whole genome shotgun (WGS) entry which is preliminary data.</text>
</comment>
<evidence type="ECO:0000313" key="7">
    <source>
        <dbReference type="Proteomes" id="UP000824101"/>
    </source>
</evidence>
<dbReference type="PANTHER" id="PTHR43179:SF12">
    <property type="entry name" value="GALACTOFURANOSYLTRANSFERASE GLFT2"/>
    <property type="match status" value="1"/>
</dbReference>
<proteinExistence type="inferred from homology"/>
<dbReference type="InterPro" id="IPR001173">
    <property type="entry name" value="Glyco_trans_2-like"/>
</dbReference>
<dbReference type="InterPro" id="IPR029044">
    <property type="entry name" value="Nucleotide-diphossugar_trans"/>
</dbReference>
<reference evidence="6" key="2">
    <citation type="submission" date="2021-04" db="EMBL/GenBank/DDBJ databases">
        <authorList>
            <person name="Gilroy R."/>
        </authorList>
    </citation>
    <scope>NUCLEOTIDE SEQUENCE</scope>
    <source>
        <strain evidence="6">ChiBcec1-1093</strain>
    </source>
</reference>
<dbReference type="EC" id="2.4.-.-" evidence="6"/>
<gene>
    <name evidence="6" type="ORF">IAA17_07610</name>
</gene>
<protein>
    <submittedName>
        <fullName evidence="6">Glycosyltransferase</fullName>
        <ecNumber evidence="6">2.4.-.-</ecNumber>
    </submittedName>
</protein>
<accession>A0A9D2GI53</accession>
<keyword evidence="4 6" id="KW-0808">Transferase</keyword>
<dbReference type="Pfam" id="PF00535">
    <property type="entry name" value="Glycos_transf_2"/>
    <property type="match status" value="1"/>
</dbReference>
<evidence type="ECO:0000259" key="5">
    <source>
        <dbReference type="Pfam" id="PF00535"/>
    </source>
</evidence>